<dbReference type="Gene3D" id="3.20.20.220">
    <property type="match status" value="1"/>
</dbReference>
<organism evidence="3 4">
    <name type="scientific">Lishizhenia tianjinensis</name>
    <dbReference type="NCBI Taxonomy" id="477690"/>
    <lineage>
        <taxon>Bacteria</taxon>
        <taxon>Pseudomonadati</taxon>
        <taxon>Bacteroidota</taxon>
        <taxon>Flavobacteriia</taxon>
        <taxon>Flavobacteriales</taxon>
        <taxon>Crocinitomicaceae</taxon>
        <taxon>Lishizhenia</taxon>
    </lineage>
</organism>
<evidence type="ECO:0000259" key="2">
    <source>
        <dbReference type="Pfam" id="PF01619"/>
    </source>
</evidence>
<evidence type="ECO:0000313" key="3">
    <source>
        <dbReference type="EMBL" id="SFT73541.1"/>
    </source>
</evidence>
<name>A0A1I7AF30_9FLAO</name>
<accession>A0A1I7AF30</accession>
<dbReference type="EMBL" id="FPAS01000003">
    <property type="protein sequence ID" value="SFT73541.1"/>
    <property type="molecule type" value="Genomic_DNA"/>
</dbReference>
<dbReference type="SUPFAM" id="SSF51730">
    <property type="entry name" value="FAD-linked oxidoreductase"/>
    <property type="match status" value="1"/>
</dbReference>
<dbReference type="STRING" id="477690.SAMN05216474_2026"/>
<reference evidence="3 4" key="1">
    <citation type="submission" date="2016-10" db="EMBL/GenBank/DDBJ databases">
        <authorList>
            <person name="de Groot N.N."/>
        </authorList>
    </citation>
    <scope>NUCLEOTIDE SEQUENCE [LARGE SCALE GENOMIC DNA]</scope>
    <source>
        <strain evidence="3 4">CGMCC 1.7005</strain>
    </source>
</reference>
<dbReference type="GO" id="GO:0071949">
    <property type="term" value="F:FAD binding"/>
    <property type="evidence" value="ECO:0007669"/>
    <property type="project" value="TreeGrafter"/>
</dbReference>
<gene>
    <name evidence="3" type="ORF">SAMN05216474_2026</name>
</gene>
<dbReference type="PANTHER" id="PTHR13914:SF0">
    <property type="entry name" value="PROLINE DEHYDROGENASE 1, MITOCHONDRIAL"/>
    <property type="match status" value="1"/>
</dbReference>
<dbReference type="AlphaFoldDB" id="A0A1I7AF30"/>
<evidence type="ECO:0000256" key="1">
    <source>
        <dbReference type="ARBA" id="ARBA00023002"/>
    </source>
</evidence>
<protein>
    <submittedName>
        <fullName evidence="3">L-proline dehydrogenase</fullName>
    </submittedName>
</protein>
<dbReference type="PANTHER" id="PTHR13914">
    <property type="entry name" value="PROLINE OXIDASE"/>
    <property type="match status" value="1"/>
</dbReference>
<dbReference type="Proteomes" id="UP000236454">
    <property type="component" value="Unassembled WGS sequence"/>
</dbReference>
<feature type="domain" description="Proline dehydrogenase" evidence="2">
    <location>
        <begin position="75"/>
        <end position="372"/>
    </location>
</feature>
<keyword evidence="4" id="KW-1185">Reference proteome</keyword>
<dbReference type="InterPro" id="IPR029041">
    <property type="entry name" value="FAD-linked_oxidoreductase-like"/>
</dbReference>
<dbReference type="RefSeq" id="WP_090249045.1">
    <property type="nucleotide sequence ID" value="NZ_FPAS01000003.1"/>
</dbReference>
<dbReference type="GO" id="GO:0010133">
    <property type="term" value="P:L-proline catabolic process to L-glutamate"/>
    <property type="evidence" value="ECO:0007669"/>
    <property type="project" value="TreeGrafter"/>
</dbReference>
<dbReference type="OrthoDB" id="1401444at2"/>
<proteinExistence type="predicted"/>
<dbReference type="InterPro" id="IPR015659">
    <property type="entry name" value="Proline_oxidase"/>
</dbReference>
<keyword evidence="1" id="KW-0560">Oxidoreductase</keyword>
<dbReference type="InterPro" id="IPR002872">
    <property type="entry name" value="Proline_DH_dom"/>
</dbReference>
<evidence type="ECO:0000313" key="4">
    <source>
        <dbReference type="Proteomes" id="UP000236454"/>
    </source>
</evidence>
<dbReference type="Pfam" id="PF01619">
    <property type="entry name" value="Pro_dh"/>
    <property type="match status" value="1"/>
</dbReference>
<dbReference type="GO" id="GO:0004657">
    <property type="term" value="F:proline dehydrogenase activity"/>
    <property type="evidence" value="ECO:0007669"/>
    <property type="project" value="InterPro"/>
</dbReference>
<sequence length="396" mass="45360">MVSFENTEIAFASKSNRDLNRAYRLFKLMGYPSLVNMGSGVLNTAMKMNLPIKGIVKRTIFRQFCGGETILDCDSTIEELNKFNVGTILDYSVEGMLDKEDFTDTVNELISTIIRANGEKAIPFAVFKVTGLANFNLLKRVNDENAEISEADRKALDLVIERIDTICAKAHEFGVPVFIDAEESWIQDIIDRICAMMMRKYNREQSIVFNTVQMYRHDRLQFLKDSIKEAKEQGYNYGVKLVRGAYMEKERARAEEHGYPSPIQPDKAATDRDYDLALEYVVQHIDYCKLCAGTHNEESSAYLAELLEKNNLDKDDRRIYFAQLLGMSDHISYNLSYEGYNVAKYVPYGPVKEVIPYLMRRAQENTSVAGQTGRELSLLIKEKQRRKSSSKPTKRK</sequence>